<protein>
    <recommendedName>
        <fullName evidence="3">HTH CENPB-type domain-containing protein</fullName>
    </recommendedName>
</protein>
<gene>
    <name evidence="4" type="ORF">AUEXF2481DRAFT_4398</name>
</gene>
<dbReference type="HOGENOM" id="CLU_021861_1_0_1"/>
<sequence>MEDSSEQQHQTAFDSIPMRWSEQHSCPHSYHGTPAQEYTGFGWGSLPLPMHSAAFSQSPPLRPSHQQLQPLMMPWPSMIGSQQTFYPPLLPQTQVGATSPPAVTPVSAGSSIRSGPSVRKTLSDEDRRRMCKYAEDNPTAKQTEIGYLFGVERSTVSKVLRKKEIYLNSAQLKETPRSPPNKRTKSRLPDIEKTLSAWVTKEQKRGSPITDDAIREQAYYFASIPGPENPASNPVNNPGWLEKFKQKHHVNGAIPSSKEVRKDSVTDSDNANNGNSTPSPLDETLSSSSPETVYPVMDSTMIEDIKPTTNKRRKSPPSIDTAFTDIGSTSTCFTPQLLSPTSPFFSPSSQISGPLHSPLLQQNFPALDHFMSDSPSASDTLSPSRPFLSFLSDDKERLGSIDEFMEDIDVKTIDPGALLRTKKIPTEQEARDALAVVVEYFEGQPSGCLEFQESMLLGRLKEKLLVRG</sequence>
<dbReference type="PROSITE" id="PS51253">
    <property type="entry name" value="HTH_CENPB"/>
    <property type="match status" value="1"/>
</dbReference>
<dbReference type="PANTHER" id="PTHR19303">
    <property type="entry name" value="TRANSPOSON"/>
    <property type="match status" value="1"/>
</dbReference>
<dbReference type="InterPro" id="IPR006600">
    <property type="entry name" value="HTH_CenpB_DNA-bd_dom"/>
</dbReference>
<reference evidence="4 5" key="1">
    <citation type="journal article" date="2014" name="BMC Genomics">
        <title>Genome sequencing of four Aureobasidium pullulans varieties: biotechnological potential, stress tolerance, and description of new species.</title>
        <authorList>
            <person name="Gostin Ar C."/>
            <person name="Ohm R.A."/>
            <person name="Kogej T."/>
            <person name="Sonjak S."/>
            <person name="Turk M."/>
            <person name="Zajc J."/>
            <person name="Zalar P."/>
            <person name="Grube M."/>
            <person name="Sun H."/>
            <person name="Han J."/>
            <person name="Sharma A."/>
            <person name="Chiniquy J."/>
            <person name="Ngan C.Y."/>
            <person name="Lipzen A."/>
            <person name="Barry K."/>
            <person name="Grigoriev I.V."/>
            <person name="Gunde-Cimerman N."/>
        </authorList>
    </citation>
    <scope>NUCLEOTIDE SEQUENCE [LARGE SCALE GENOMIC DNA]</scope>
    <source>
        <strain evidence="4 5">EXF-2481</strain>
    </source>
</reference>
<dbReference type="SMART" id="SM00674">
    <property type="entry name" value="CENPB"/>
    <property type="match status" value="1"/>
</dbReference>
<dbReference type="InterPro" id="IPR009057">
    <property type="entry name" value="Homeodomain-like_sf"/>
</dbReference>
<dbReference type="Gene3D" id="1.10.10.60">
    <property type="entry name" value="Homeodomain-like"/>
    <property type="match status" value="2"/>
</dbReference>
<feature type="region of interest" description="Disordered" evidence="2">
    <location>
        <begin position="251"/>
        <end position="326"/>
    </location>
</feature>
<evidence type="ECO:0000259" key="3">
    <source>
        <dbReference type="PROSITE" id="PS51253"/>
    </source>
</evidence>
<accession>A0A074YEK2</accession>
<dbReference type="RefSeq" id="XP_013344436.1">
    <property type="nucleotide sequence ID" value="XM_013488982.1"/>
</dbReference>
<dbReference type="OrthoDB" id="9909311at2759"/>
<dbReference type="AlphaFoldDB" id="A0A074YEK2"/>
<name>A0A074YEK2_AURSE</name>
<dbReference type="GeneID" id="25367557"/>
<feature type="domain" description="HTH CENPB-type" evidence="3">
    <location>
        <begin position="179"/>
        <end position="254"/>
    </location>
</feature>
<dbReference type="Pfam" id="PF03221">
    <property type="entry name" value="HTH_Tnp_Tc5"/>
    <property type="match status" value="1"/>
</dbReference>
<dbReference type="OMA" id="QWPSMLT"/>
<keyword evidence="5" id="KW-1185">Reference proteome</keyword>
<dbReference type="GO" id="GO:0005634">
    <property type="term" value="C:nucleus"/>
    <property type="evidence" value="ECO:0007669"/>
    <property type="project" value="TreeGrafter"/>
</dbReference>
<dbReference type="SUPFAM" id="SSF46689">
    <property type="entry name" value="Homeodomain-like"/>
    <property type="match status" value="2"/>
</dbReference>
<evidence type="ECO:0000256" key="2">
    <source>
        <dbReference type="SAM" id="MobiDB-lite"/>
    </source>
</evidence>
<dbReference type="PANTHER" id="PTHR19303:SF70">
    <property type="entry name" value="HTH CENPB-TYPE DOMAIN-CONTAINING PROTEIN"/>
    <property type="match status" value="1"/>
</dbReference>
<dbReference type="GO" id="GO:0003677">
    <property type="term" value="F:DNA binding"/>
    <property type="evidence" value="ECO:0007669"/>
    <property type="project" value="UniProtKB-KW"/>
</dbReference>
<dbReference type="EMBL" id="KL584757">
    <property type="protein sequence ID" value="KEQ96150.1"/>
    <property type="molecule type" value="Genomic_DNA"/>
</dbReference>
<dbReference type="Proteomes" id="UP000030641">
    <property type="component" value="Unassembled WGS sequence"/>
</dbReference>
<dbReference type="STRING" id="1043005.A0A074YEK2"/>
<keyword evidence="1" id="KW-0238">DNA-binding</keyword>
<proteinExistence type="predicted"/>
<dbReference type="InParanoid" id="A0A074YEK2"/>
<organism evidence="4 5">
    <name type="scientific">Aureobasidium subglaciale (strain EXF-2481)</name>
    <name type="common">Aureobasidium pullulans var. subglaciale</name>
    <dbReference type="NCBI Taxonomy" id="1043005"/>
    <lineage>
        <taxon>Eukaryota</taxon>
        <taxon>Fungi</taxon>
        <taxon>Dikarya</taxon>
        <taxon>Ascomycota</taxon>
        <taxon>Pezizomycotina</taxon>
        <taxon>Dothideomycetes</taxon>
        <taxon>Dothideomycetidae</taxon>
        <taxon>Dothideales</taxon>
        <taxon>Saccotheciaceae</taxon>
        <taxon>Aureobasidium</taxon>
    </lineage>
</organism>
<evidence type="ECO:0000313" key="4">
    <source>
        <dbReference type="EMBL" id="KEQ96150.1"/>
    </source>
</evidence>
<feature type="region of interest" description="Disordered" evidence="2">
    <location>
        <begin position="97"/>
        <end position="125"/>
    </location>
</feature>
<evidence type="ECO:0000313" key="5">
    <source>
        <dbReference type="Proteomes" id="UP000030641"/>
    </source>
</evidence>
<dbReference type="InterPro" id="IPR050863">
    <property type="entry name" value="CenT-Element_Derived"/>
</dbReference>
<feature type="compositionally biased region" description="Polar residues" evidence="2">
    <location>
        <begin position="267"/>
        <end position="291"/>
    </location>
</feature>
<evidence type="ECO:0000256" key="1">
    <source>
        <dbReference type="ARBA" id="ARBA00023125"/>
    </source>
</evidence>